<name>A0ABU0QYN5_9ACTN</name>
<comment type="caution">
    <text evidence="2">The sequence shown here is derived from an EMBL/GenBank/DDBJ whole genome shotgun (WGS) entry which is preliminary data.</text>
</comment>
<reference evidence="2 3" key="1">
    <citation type="submission" date="2023-07" db="EMBL/GenBank/DDBJ databases">
        <title>Comparative genomics of wheat-associated soil bacteria to identify genetic determinants of phenazine resistance.</title>
        <authorList>
            <person name="Mouncey N."/>
        </authorList>
    </citation>
    <scope>NUCLEOTIDE SEQUENCE [LARGE SCALE GENOMIC DNA]</scope>
    <source>
        <strain evidence="2 3">B3I12</strain>
    </source>
</reference>
<gene>
    <name evidence="2" type="ORF">QF034_006745</name>
</gene>
<dbReference type="EMBL" id="JAUSYP010000001">
    <property type="protein sequence ID" value="MDQ0752514.1"/>
    <property type="molecule type" value="Genomic_DNA"/>
</dbReference>
<evidence type="ECO:0000256" key="1">
    <source>
        <dbReference type="SAM" id="MobiDB-lite"/>
    </source>
</evidence>
<sequence length="121" mass="12353">MSRAEIAQDAMPGRPALRTDRHIASCTAGMSRALLPSTSGASSAVRKSPTAAGPYVQPVPVASPADTSQITTVVESQASVPSASGASVGTVYTDTAGRWSSIGSPRRPQTACWSCGSTFVR</sequence>
<dbReference type="Proteomes" id="UP001232755">
    <property type="component" value="Unassembled WGS sequence"/>
</dbReference>
<accession>A0ABU0QYN5</accession>
<evidence type="ECO:0000313" key="3">
    <source>
        <dbReference type="Proteomes" id="UP001232755"/>
    </source>
</evidence>
<organism evidence="2 3">
    <name type="scientific">Streptomyces africanus</name>
    <dbReference type="NCBI Taxonomy" id="231024"/>
    <lineage>
        <taxon>Bacteria</taxon>
        <taxon>Bacillati</taxon>
        <taxon>Actinomycetota</taxon>
        <taxon>Actinomycetes</taxon>
        <taxon>Kitasatosporales</taxon>
        <taxon>Streptomycetaceae</taxon>
        <taxon>Streptomyces</taxon>
    </lineage>
</organism>
<keyword evidence="3" id="KW-1185">Reference proteome</keyword>
<protein>
    <submittedName>
        <fullName evidence="2">Uncharacterized protein</fullName>
    </submittedName>
</protein>
<feature type="region of interest" description="Disordered" evidence="1">
    <location>
        <begin position="36"/>
        <end position="62"/>
    </location>
</feature>
<evidence type="ECO:0000313" key="2">
    <source>
        <dbReference type="EMBL" id="MDQ0752514.1"/>
    </source>
</evidence>
<proteinExistence type="predicted"/>